<keyword evidence="3" id="KW-1185">Reference proteome</keyword>
<comment type="caution">
    <text evidence="2">The sequence shown here is derived from an EMBL/GenBank/DDBJ whole genome shotgun (WGS) entry which is preliminary data.</text>
</comment>
<dbReference type="Proteomes" id="UP001143474">
    <property type="component" value="Unassembled WGS sequence"/>
</dbReference>
<reference evidence="2" key="1">
    <citation type="journal article" date="2014" name="Int. J. Syst. Evol. Microbiol.">
        <title>Complete genome sequence of Corynebacterium casei LMG S-19264T (=DSM 44701T), isolated from a smear-ripened cheese.</title>
        <authorList>
            <consortium name="US DOE Joint Genome Institute (JGI-PGF)"/>
            <person name="Walter F."/>
            <person name="Albersmeier A."/>
            <person name="Kalinowski J."/>
            <person name="Ruckert C."/>
        </authorList>
    </citation>
    <scope>NUCLEOTIDE SEQUENCE</scope>
    <source>
        <strain evidence="2">VKM Ac-2007</strain>
    </source>
</reference>
<organism evidence="2 3">
    <name type="scientific">Streptosporangium carneum</name>
    <dbReference type="NCBI Taxonomy" id="47481"/>
    <lineage>
        <taxon>Bacteria</taxon>
        <taxon>Bacillati</taxon>
        <taxon>Actinomycetota</taxon>
        <taxon>Actinomycetes</taxon>
        <taxon>Streptosporangiales</taxon>
        <taxon>Streptosporangiaceae</taxon>
        <taxon>Streptosporangium</taxon>
    </lineage>
</organism>
<accession>A0A9W6MB31</accession>
<dbReference type="AlphaFoldDB" id="A0A9W6MB31"/>
<dbReference type="EMBL" id="BSEV01000001">
    <property type="protein sequence ID" value="GLK07617.1"/>
    <property type="molecule type" value="Genomic_DNA"/>
</dbReference>
<feature type="region of interest" description="Disordered" evidence="1">
    <location>
        <begin position="28"/>
        <end position="50"/>
    </location>
</feature>
<gene>
    <name evidence="2" type="ORF">GCM10017600_10220</name>
</gene>
<evidence type="ECO:0000256" key="1">
    <source>
        <dbReference type="SAM" id="MobiDB-lite"/>
    </source>
</evidence>
<evidence type="ECO:0000313" key="2">
    <source>
        <dbReference type="EMBL" id="GLK07617.1"/>
    </source>
</evidence>
<reference evidence="2" key="2">
    <citation type="submission" date="2023-01" db="EMBL/GenBank/DDBJ databases">
        <authorList>
            <person name="Sun Q."/>
            <person name="Evtushenko L."/>
        </authorList>
    </citation>
    <scope>NUCLEOTIDE SEQUENCE</scope>
    <source>
        <strain evidence="2">VKM Ac-2007</strain>
    </source>
</reference>
<name>A0A9W6MB31_9ACTN</name>
<protein>
    <submittedName>
        <fullName evidence="2">Uncharacterized protein</fullName>
    </submittedName>
</protein>
<sequence>MLMARRTLAPGVEVFSVTTGTARQAAVESAVGTAGYPETEPRGATAPKTPVEAASGVVGAVARETVLRTASGEFLPLQRELGDDLEQLDPGTLRAFEAEGVLVERKPRSWPGPVAVVGSGAIALALSELLARVGAEVRRVPTPDAAFGCAAVSWCHEDHPPVEWAKADVMLAERAIAWQRCSVEGATAVIEPISHGPEDVTHADVRARRLAASASPGHLQAYWSSERRRGPSPIGPAEAWFVAALLAADLEAWAARRTASRRLRLVDLIGLTVTEQPILPLHPAASREP</sequence>
<evidence type="ECO:0000313" key="3">
    <source>
        <dbReference type="Proteomes" id="UP001143474"/>
    </source>
</evidence>
<proteinExistence type="predicted"/>